<accession>A0A0D0DNC3</accession>
<dbReference type="HOGENOM" id="CLU_152123_0_0_1"/>
<feature type="compositionally biased region" description="Low complexity" evidence="1">
    <location>
        <begin position="100"/>
        <end position="120"/>
    </location>
</feature>
<organism evidence="3 4">
    <name type="scientific">Paxillus rubicundulus Ve08.2h10</name>
    <dbReference type="NCBI Taxonomy" id="930991"/>
    <lineage>
        <taxon>Eukaryota</taxon>
        <taxon>Fungi</taxon>
        <taxon>Dikarya</taxon>
        <taxon>Basidiomycota</taxon>
        <taxon>Agaricomycotina</taxon>
        <taxon>Agaricomycetes</taxon>
        <taxon>Agaricomycetidae</taxon>
        <taxon>Boletales</taxon>
        <taxon>Paxilineae</taxon>
        <taxon>Paxillaceae</taxon>
        <taxon>Paxillus</taxon>
    </lineage>
</organism>
<protein>
    <submittedName>
        <fullName evidence="3">Uncharacterized protein</fullName>
    </submittedName>
</protein>
<dbReference type="EMBL" id="KN824835">
    <property type="protein sequence ID" value="KIL00363.1"/>
    <property type="molecule type" value="Genomic_DNA"/>
</dbReference>
<reference evidence="4" key="2">
    <citation type="submission" date="2015-01" db="EMBL/GenBank/DDBJ databases">
        <title>Evolutionary Origins and Diversification of the Mycorrhizal Mutualists.</title>
        <authorList>
            <consortium name="DOE Joint Genome Institute"/>
            <consortium name="Mycorrhizal Genomics Consortium"/>
            <person name="Kohler A."/>
            <person name="Kuo A."/>
            <person name="Nagy L.G."/>
            <person name="Floudas D."/>
            <person name="Copeland A."/>
            <person name="Barry K.W."/>
            <person name="Cichocki N."/>
            <person name="Veneault-Fourrey C."/>
            <person name="LaButti K."/>
            <person name="Lindquist E.A."/>
            <person name="Lipzen A."/>
            <person name="Lundell T."/>
            <person name="Morin E."/>
            <person name="Murat C."/>
            <person name="Riley R."/>
            <person name="Ohm R."/>
            <person name="Sun H."/>
            <person name="Tunlid A."/>
            <person name="Henrissat B."/>
            <person name="Grigoriev I.V."/>
            <person name="Hibbett D.S."/>
            <person name="Martin F."/>
        </authorList>
    </citation>
    <scope>NUCLEOTIDE SEQUENCE [LARGE SCALE GENOMIC DNA]</scope>
    <source>
        <strain evidence="4">Ve08.2h10</strain>
    </source>
</reference>
<gene>
    <name evidence="3" type="ORF">PAXRUDRAFT_821735</name>
</gene>
<feature type="region of interest" description="Disordered" evidence="1">
    <location>
        <begin position="88"/>
        <end position="120"/>
    </location>
</feature>
<evidence type="ECO:0000256" key="2">
    <source>
        <dbReference type="SAM" id="Phobius"/>
    </source>
</evidence>
<dbReference type="InParanoid" id="A0A0D0DNC3"/>
<evidence type="ECO:0000256" key="1">
    <source>
        <dbReference type="SAM" id="MobiDB-lite"/>
    </source>
</evidence>
<dbReference type="AlphaFoldDB" id="A0A0D0DNC3"/>
<evidence type="ECO:0000313" key="3">
    <source>
        <dbReference type="EMBL" id="KIL00363.1"/>
    </source>
</evidence>
<keyword evidence="2" id="KW-0472">Membrane</keyword>
<keyword evidence="4" id="KW-1185">Reference proteome</keyword>
<proteinExistence type="predicted"/>
<dbReference type="Proteomes" id="UP000054538">
    <property type="component" value="Unassembled WGS sequence"/>
</dbReference>
<sequence length="120" mass="13299">MISPSALYRRIPVHARVQHTRAYAAPTPTPTPRSGHAEFYASMLPGMIPVALLGSAVYLGLQLIQGKLAHEQSLDEATERIRELQVEVDRLQRQRPPTITPTSTAKSTAQAKTGSWWPWS</sequence>
<reference evidence="3 4" key="1">
    <citation type="submission" date="2014-04" db="EMBL/GenBank/DDBJ databases">
        <authorList>
            <consortium name="DOE Joint Genome Institute"/>
            <person name="Kuo A."/>
            <person name="Kohler A."/>
            <person name="Jargeat P."/>
            <person name="Nagy L.G."/>
            <person name="Floudas D."/>
            <person name="Copeland A."/>
            <person name="Barry K.W."/>
            <person name="Cichocki N."/>
            <person name="Veneault-Fourrey C."/>
            <person name="LaButti K."/>
            <person name="Lindquist E.A."/>
            <person name="Lipzen A."/>
            <person name="Lundell T."/>
            <person name="Morin E."/>
            <person name="Murat C."/>
            <person name="Sun H."/>
            <person name="Tunlid A."/>
            <person name="Henrissat B."/>
            <person name="Grigoriev I.V."/>
            <person name="Hibbett D.S."/>
            <person name="Martin F."/>
            <person name="Nordberg H.P."/>
            <person name="Cantor M.N."/>
            <person name="Hua S.X."/>
        </authorList>
    </citation>
    <scope>NUCLEOTIDE SEQUENCE [LARGE SCALE GENOMIC DNA]</scope>
    <source>
        <strain evidence="3 4">Ve08.2h10</strain>
    </source>
</reference>
<keyword evidence="2" id="KW-0812">Transmembrane</keyword>
<evidence type="ECO:0000313" key="4">
    <source>
        <dbReference type="Proteomes" id="UP000054538"/>
    </source>
</evidence>
<feature type="transmembrane region" description="Helical" evidence="2">
    <location>
        <begin position="39"/>
        <end position="61"/>
    </location>
</feature>
<dbReference type="OrthoDB" id="3359404at2759"/>
<name>A0A0D0DNC3_9AGAM</name>
<keyword evidence="2" id="KW-1133">Transmembrane helix</keyword>